<name>A0A9Q3H466_9BASI</name>
<dbReference type="Proteomes" id="UP000765509">
    <property type="component" value="Unassembled WGS sequence"/>
</dbReference>
<dbReference type="AlphaFoldDB" id="A0A9Q3H466"/>
<comment type="caution">
    <text evidence="1">The sequence shown here is derived from an EMBL/GenBank/DDBJ whole genome shotgun (WGS) entry which is preliminary data.</text>
</comment>
<organism evidence="1 2">
    <name type="scientific">Austropuccinia psidii MF-1</name>
    <dbReference type="NCBI Taxonomy" id="1389203"/>
    <lineage>
        <taxon>Eukaryota</taxon>
        <taxon>Fungi</taxon>
        <taxon>Dikarya</taxon>
        <taxon>Basidiomycota</taxon>
        <taxon>Pucciniomycotina</taxon>
        <taxon>Pucciniomycetes</taxon>
        <taxon>Pucciniales</taxon>
        <taxon>Sphaerophragmiaceae</taxon>
        <taxon>Austropuccinia</taxon>
    </lineage>
</organism>
<accession>A0A9Q3H466</accession>
<proteinExistence type="predicted"/>
<keyword evidence="2" id="KW-1185">Reference proteome</keyword>
<reference evidence="1" key="1">
    <citation type="submission" date="2021-03" db="EMBL/GenBank/DDBJ databases">
        <title>Draft genome sequence of rust myrtle Austropuccinia psidii MF-1, a brazilian biotype.</title>
        <authorList>
            <person name="Quecine M.C."/>
            <person name="Pachon D.M.R."/>
            <person name="Bonatelli M.L."/>
            <person name="Correr F.H."/>
            <person name="Franceschini L.M."/>
            <person name="Leite T.F."/>
            <person name="Margarido G.R.A."/>
            <person name="Almeida C.A."/>
            <person name="Ferrarezi J.A."/>
            <person name="Labate C.A."/>
        </authorList>
    </citation>
    <scope>NUCLEOTIDE SEQUENCE</scope>
    <source>
        <strain evidence="1">MF-1</strain>
    </source>
</reference>
<evidence type="ECO:0000313" key="1">
    <source>
        <dbReference type="EMBL" id="MBW0491273.1"/>
    </source>
</evidence>
<evidence type="ECO:0000313" key="2">
    <source>
        <dbReference type="Proteomes" id="UP000765509"/>
    </source>
</evidence>
<dbReference type="EMBL" id="AVOT02010990">
    <property type="protein sequence ID" value="MBW0491273.1"/>
    <property type="molecule type" value="Genomic_DNA"/>
</dbReference>
<protein>
    <submittedName>
        <fullName evidence="1">Uncharacterized protein</fullName>
    </submittedName>
</protein>
<sequence length="127" mass="13754">MTCGGGQNNPASGIIGMEYLNGYEALDNPGLLASGLRAQAGEHLRISRPRAHKNGWLEDRWYKVCQAGVNCLHMTCGGVHLKACGGLEISRCETHKWVPVIVCHDLGTGVNQPFAYDPNHSPSHDAF</sequence>
<gene>
    <name evidence="1" type="ORF">O181_030988</name>
</gene>